<gene>
    <name evidence="2" type="ORF">C8A05DRAFT_31007</name>
</gene>
<evidence type="ECO:0000313" key="3">
    <source>
        <dbReference type="Proteomes" id="UP001303889"/>
    </source>
</evidence>
<feature type="compositionally biased region" description="Pro residues" evidence="1">
    <location>
        <begin position="239"/>
        <end position="248"/>
    </location>
</feature>
<feature type="compositionally biased region" description="Low complexity" evidence="1">
    <location>
        <begin position="171"/>
        <end position="182"/>
    </location>
</feature>
<feature type="region of interest" description="Disordered" evidence="1">
    <location>
        <begin position="350"/>
        <end position="370"/>
    </location>
</feature>
<dbReference type="EMBL" id="MU855368">
    <property type="protein sequence ID" value="KAK3905183.1"/>
    <property type="molecule type" value="Genomic_DNA"/>
</dbReference>
<protein>
    <submittedName>
        <fullName evidence="2">Uncharacterized protein</fullName>
    </submittedName>
</protein>
<dbReference type="AlphaFoldDB" id="A0AAN6MSH8"/>
<feature type="compositionally biased region" description="Basic and acidic residues" evidence="1">
    <location>
        <begin position="361"/>
        <end position="370"/>
    </location>
</feature>
<proteinExistence type="predicted"/>
<feature type="compositionally biased region" description="Low complexity" evidence="1">
    <location>
        <begin position="249"/>
        <end position="267"/>
    </location>
</feature>
<evidence type="ECO:0000313" key="2">
    <source>
        <dbReference type="EMBL" id="KAK3905183.1"/>
    </source>
</evidence>
<organism evidence="2 3">
    <name type="scientific">Staphylotrichum tortipilum</name>
    <dbReference type="NCBI Taxonomy" id="2831512"/>
    <lineage>
        <taxon>Eukaryota</taxon>
        <taxon>Fungi</taxon>
        <taxon>Dikarya</taxon>
        <taxon>Ascomycota</taxon>
        <taxon>Pezizomycotina</taxon>
        <taxon>Sordariomycetes</taxon>
        <taxon>Sordariomycetidae</taxon>
        <taxon>Sordariales</taxon>
        <taxon>Chaetomiaceae</taxon>
        <taxon>Staphylotrichum</taxon>
    </lineage>
</organism>
<reference evidence="2" key="1">
    <citation type="journal article" date="2023" name="Mol. Phylogenet. Evol.">
        <title>Genome-scale phylogeny and comparative genomics of the fungal order Sordariales.</title>
        <authorList>
            <person name="Hensen N."/>
            <person name="Bonometti L."/>
            <person name="Westerberg I."/>
            <person name="Brannstrom I.O."/>
            <person name="Guillou S."/>
            <person name="Cros-Aarteil S."/>
            <person name="Calhoun S."/>
            <person name="Haridas S."/>
            <person name="Kuo A."/>
            <person name="Mondo S."/>
            <person name="Pangilinan J."/>
            <person name="Riley R."/>
            <person name="LaButti K."/>
            <person name="Andreopoulos B."/>
            <person name="Lipzen A."/>
            <person name="Chen C."/>
            <person name="Yan M."/>
            <person name="Daum C."/>
            <person name="Ng V."/>
            <person name="Clum A."/>
            <person name="Steindorff A."/>
            <person name="Ohm R.A."/>
            <person name="Martin F."/>
            <person name="Silar P."/>
            <person name="Natvig D.O."/>
            <person name="Lalanne C."/>
            <person name="Gautier V."/>
            <person name="Ament-Velasquez S.L."/>
            <person name="Kruys A."/>
            <person name="Hutchinson M.I."/>
            <person name="Powell A.J."/>
            <person name="Barry K."/>
            <person name="Miller A.N."/>
            <person name="Grigoriev I.V."/>
            <person name="Debuchy R."/>
            <person name="Gladieux P."/>
            <person name="Hiltunen Thoren M."/>
            <person name="Johannesson H."/>
        </authorList>
    </citation>
    <scope>NUCLEOTIDE SEQUENCE</scope>
    <source>
        <strain evidence="2">CBS 103.79</strain>
    </source>
</reference>
<dbReference type="Proteomes" id="UP001303889">
    <property type="component" value="Unassembled WGS sequence"/>
</dbReference>
<feature type="compositionally biased region" description="Pro residues" evidence="1">
    <location>
        <begin position="268"/>
        <end position="278"/>
    </location>
</feature>
<name>A0AAN6MSH8_9PEZI</name>
<evidence type="ECO:0000256" key="1">
    <source>
        <dbReference type="SAM" id="MobiDB-lite"/>
    </source>
</evidence>
<reference evidence="2" key="2">
    <citation type="submission" date="2023-05" db="EMBL/GenBank/DDBJ databases">
        <authorList>
            <consortium name="Lawrence Berkeley National Laboratory"/>
            <person name="Steindorff A."/>
            <person name="Hensen N."/>
            <person name="Bonometti L."/>
            <person name="Westerberg I."/>
            <person name="Brannstrom I.O."/>
            <person name="Guillou S."/>
            <person name="Cros-Aarteil S."/>
            <person name="Calhoun S."/>
            <person name="Haridas S."/>
            <person name="Kuo A."/>
            <person name="Mondo S."/>
            <person name="Pangilinan J."/>
            <person name="Riley R."/>
            <person name="Labutti K."/>
            <person name="Andreopoulos B."/>
            <person name="Lipzen A."/>
            <person name="Chen C."/>
            <person name="Yanf M."/>
            <person name="Daum C."/>
            <person name="Ng V."/>
            <person name="Clum A."/>
            <person name="Ohm R."/>
            <person name="Martin F."/>
            <person name="Silar P."/>
            <person name="Natvig D."/>
            <person name="Lalanne C."/>
            <person name="Gautier V."/>
            <person name="Ament-Velasquez S.L."/>
            <person name="Kruys A."/>
            <person name="Hutchinson M.I."/>
            <person name="Powell A.J."/>
            <person name="Barry K."/>
            <person name="Miller A.N."/>
            <person name="Grigoriev I.V."/>
            <person name="Debuchy R."/>
            <person name="Gladieux P."/>
            <person name="Thoren M.H."/>
            <person name="Johannesson H."/>
        </authorList>
    </citation>
    <scope>NUCLEOTIDE SEQUENCE</scope>
    <source>
        <strain evidence="2">CBS 103.79</strain>
    </source>
</reference>
<sequence length="416" mass="43919">MSAWKKEVADAILKPMPSLELCGLEPKANSDEGSITVVYQSDIADKSPVRAKGEKLWLNTMMTPRTERHTLVSPQPQPQSSLPKIEKLSGLSNSNIPAFRETTPRGHNSGKKIRRLTGLEVHGEALDRYGEVSPLSSNGNDYGYGGPITAVFALDYYDVATVPSALPRPPSSFDFDSDSSPRTVGTPETGGSIPISIGSDTSGADAKASTATTTKSRHHRRRASFIAKVFGRAASTPNTPVPPVPPLSAAPKSTPLPALSPHSSSSSPSPPRTNPPRPVRTFPPLYPSLPRAATTAAAATTTTTTTTTMTVIKPPGRRQTDPTLTKTGLKAKKSMSALVGAAAGLIGVKSRSTGSGSWKGRAGEMTEEERRRWKEEVMKTIQVVPATGGEPGMLGEGVRMGGQQQQVRVGVGLGLI</sequence>
<feature type="compositionally biased region" description="Low complexity" evidence="1">
    <location>
        <begin position="292"/>
        <end position="308"/>
    </location>
</feature>
<accession>A0AAN6MSH8</accession>
<feature type="region of interest" description="Disordered" evidence="1">
    <location>
        <begin position="167"/>
        <end position="324"/>
    </location>
</feature>
<comment type="caution">
    <text evidence="2">The sequence shown here is derived from an EMBL/GenBank/DDBJ whole genome shotgun (WGS) entry which is preliminary data.</text>
</comment>
<feature type="compositionally biased region" description="Low complexity" evidence="1">
    <location>
        <begin position="198"/>
        <end position="214"/>
    </location>
</feature>
<keyword evidence="3" id="KW-1185">Reference proteome</keyword>